<evidence type="ECO:0000256" key="2">
    <source>
        <dbReference type="ARBA" id="ARBA00007529"/>
    </source>
</evidence>
<evidence type="ECO:0000256" key="3">
    <source>
        <dbReference type="ARBA" id="ARBA00013105"/>
    </source>
</evidence>
<dbReference type="HOGENOM" id="CLU_036729_0_1_1"/>
<dbReference type="EC" id="4.2.1.77" evidence="3"/>
<evidence type="ECO:0000313" key="4">
    <source>
        <dbReference type="EMBL" id="KIW41085.1"/>
    </source>
</evidence>
<comment type="catalytic activity">
    <reaction evidence="1">
        <text>trans-3-hydroxy-L-proline = 1-pyrroline-2-carboxylate + H2O</text>
        <dbReference type="Rhea" id="RHEA:10320"/>
        <dbReference type="ChEBI" id="CHEBI:15377"/>
        <dbReference type="ChEBI" id="CHEBI:39785"/>
        <dbReference type="ChEBI" id="CHEBI:57938"/>
        <dbReference type="EC" id="4.2.1.77"/>
    </reaction>
</comment>
<reference evidence="4 5" key="1">
    <citation type="submission" date="2015-01" db="EMBL/GenBank/DDBJ databases">
        <title>The Genome Sequence of Exophiala oligosperma CBS72588.</title>
        <authorList>
            <consortium name="The Broad Institute Genomics Platform"/>
            <person name="Cuomo C."/>
            <person name="de Hoog S."/>
            <person name="Gorbushina A."/>
            <person name="Stielow B."/>
            <person name="Teixiera M."/>
            <person name="Abouelleil A."/>
            <person name="Chapman S.B."/>
            <person name="Priest M."/>
            <person name="Young S.K."/>
            <person name="Wortman J."/>
            <person name="Nusbaum C."/>
            <person name="Birren B."/>
        </authorList>
    </citation>
    <scope>NUCLEOTIDE SEQUENCE [LARGE SCALE GENOMIC DNA]</scope>
    <source>
        <strain evidence="4 5">CBS 72588</strain>
    </source>
</reference>
<organism evidence="4 5">
    <name type="scientific">Exophiala oligosperma</name>
    <dbReference type="NCBI Taxonomy" id="215243"/>
    <lineage>
        <taxon>Eukaryota</taxon>
        <taxon>Fungi</taxon>
        <taxon>Dikarya</taxon>
        <taxon>Ascomycota</taxon>
        <taxon>Pezizomycotina</taxon>
        <taxon>Eurotiomycetes</taxon>
        <taxon>Chaetothyriomycetidae</taxon>
        <taxon>Chaetothyriales</taxon>
        <taxon>Herpotrichiellaceae</taxon>
        <taxon>Exophiala</taxon>
    </lineage>
</organism>
<dbReference type="Pfam" id="PF05544">
    <property type="entry name" value="Pro_racemase"/>
    <property type="match status" value="1"/>
</dbReference>
<keyword evidence="5" id="KW-1185">Reference proteome</keyword>
<dbReference type="InterPro" id="IPR008794">
    <property type="entry name" value="Pro_racemase_fam"/>
</dbReference>
<proteinExistence type="inferred from homology"/>
<dbReference type="VEuPathDB" id="FungiDB:PV06_06676"/>
<protein>
    <recommendedName>
        <fullName evidence="3">trans-L-3-hydroxyproline dehydratase</fullName>
        <ecNumber evidence="3">4.2.1.77</ecNumber>
    </recommendedName>
</protein>
<dbReference type="Proteomes" id="UP000053342">
    <property type="component" value="Unassembled WGS sequence"/>
</dbReference>
<dbReference type="SFLD" id="SFLDS00028">
    <property type="entry name" value="Proline_Racemase"/>
    <property type="match status" value="1"/>
</dbReference>
<dbReference type="STRING" id="215243.A0A0D2DFB8"/>
<evidence type="ECO:0000256" key="1">
    <source>
        <dbReference type="ARBA" id="ARBA00001148"/>
    </source>
</evidence>
<dbReference type="GeneID" id="27358750"/>
<gene>
    <name evidence="4" type="ORF">PV06_06676</name>
</gene>
<dbReference type="GO" id="GO:0050346">
    <property type="term" value="F:trans-L-3-hydroxyproline dehydratase activity"/>
    <property type="evidence" value="ECO:0007669"/>
    <property type="project" value="UniProtKB-EC"/>
</dbReference>
<evidence type="ECO:0000313" key="5">
    <source>
        <dbReference type="Proteomes" id="UP000053342"/>
    </source>
</evidence>
<dbReference type="AlphaFoldDB" id="A0A0D2DFB8"/>
<dbReference type="PANTHER" id="PTHR33442:SF1">
    <property type="entry name" value="TRANS-3-HYDROXY-L-PROLINE DEHYDRATASE"/>
    <property type="match status" value="1"/>
</dbReference>
<sequence>MDVEASVFGDIASEEVIRCVDMHTCGEPARIIYSGFPKLTGSTLLAKREQASKEYDHIRRRIILEPRGHWDMYGAVLVPETELVAAGQADMGVLFMHNAGFSKMCGHATLALGRFLVDAPKSIFPQRNRLRVDAEGSTIQLSIHAPTGILKLTVPMLPNGRSDPSRPVSFVSVPCYASGISVRIPIKPSFRWPELGGRSSINADFSYGGVFYCLIDAQELGFPQGLARVDIEKMKKAASLLKAAVNTNPEMSPYTTIRDASEAEPLYSVLIVDRARRIDEPELSNGHDSEETGLCFFADEQIDRSPTGGGVAARIALAYATGELNATQKRVYHSLLSKANSGSGGLRGSITEIVKPSSKISSSDLRVDNPTVRVLVEGSAFYTGTINILVEKEDNIASSGFAFNQLDSCHIELRQDIA</sequence>
<dbReference type="Gene3D" id="3.10.310.10">
    <property type="entry name" value="Diaminopimelate Epimerase, Chain A, domain 1"/>
    <property type="match status" value="2"/>
</dbReference>
<dbReference type="OrthoDB" id="6409228at2759"/>
<dbReference type="PANTHER" id="PTHR33442">
    <property type="entry name" value="TRANS-3-HYDROXY-L-PROLINE DEHYDRATASE"/>
    <property type="match status" value="1"/>
</dbReference>
<accession>A0A0D2DFB8</accession>
<dbReference type="SUPFAM" id="SSF54506">
    <property type="entry name" value="Diaminopimelate epimerase-like"/>
    <property type="match status" value="1"/>
</dbReference>
<name>A0A0D2DFB8_9EURO</name>
<comment type="similarity">
    <text evidence="2">Belongs to the proline racemase family.</text>
</comment>
<dbReference type="EMBL" id="KN847337">
    <property type="protein sequence ID" value="KIW41085.1"/>
    <property type="molecule type" value="Genomic_DNA"/>
</dbReference>
<dbReference type="RefSeq" id="XP_016261301.1">
    <property type="nucleotide sequence ID" value="XM_016407821.1"/>
</dbReference>